<proteinExistence type="predicted"/>
<evidence type="ECO:0000313" key="2">
    <source>
        <dbReference type="EMBL" id="PZE20812.1"/>
    </source>
</evidence>
<dbReference type="PANTHER" id="PTHR12526">
    <property type="entry name" value="GLYCOSYLTRANSFERASE"/>
    <property type="match status" value="1"/>
</dbReference>
<dbReference type="SUPFAM" id="SSF53756">
    <property type="entry name" value="UDP-Glycosyltransferase/glycogen phosphorylase"/>
    <property type="match status" value="1"/>
</dbReference>
<name>A0A2W1NZ71_PAEXE</name>
<comment type="caution">
    <text evidence="2">The sequence shown here is derived from an EMBL/GenBank/DDBJ whole genome shotgun (WGS) entry which is preliminary data.</text>
</comment>
<dbReference type="OrthoDB" id="9802525at2"/>
<sequence>MKIAIASVQVPFIRGGAEYHAENLRAQLEKRGYEADIITIPFKWYPAKTIVDGIMAARLLDLSEVNGKTIDRLIALKFPMYCVKHPNKVAWVLHQHRQAYELWGTEFGDLEHMPNGHEVREIITNADNTFLRESKHIFANSKTVANRLLKFNNINALPLYHPPSDYDKLHSNDFGDYVFYPSRLNEIKRQHLIIEAMKYTKTDVKLLLAGTGEKEYTASLNRIIEQNNLQAKVRLLGRINEEEKIQYYANACVVYNGPFEEDYGYVTLEGFFSGKPVITHTDSGGPLEFVQDDVNGYVVEANPESLAAKIDSLYANKHMAKEFGRNGLDLMHKLKIDWDHVIERLLQ</sequence>
<gene>
    <name evidence="2" type="ORF">CBW46_011705</name>
</gene>
<reference evidence="2" key="1">
    <citation type="submission" date="2018-06" db="EMBL/GenBank/DDBJ databases">
        <title>Paenibacillus xerothermodurans sp. nov. an extremely dry heat resistant spore forming bacterium isolated from the soil of Cape Canaveral, Florida.</title>
        <authorList>
            <person name="Seuylemezian A."/>
            <person name="Kaur N."/>
            <person name="Patil P."/>
            <person name="Patil P."/>
            <person name="Mayilraj S."/>
            <person name="Vaishampayan P."/>
        </authorList>
    </citation>
    <scope>NUCLEOTIDE SEQUENCE [LARGE SCALE GENOMIC DNA]</scope>
    <source>
        <strain evidence="2">ATCC 27380</strain>
    </source>
</reference>
<dbReference type="Gene3D" id="3.40.50.2000">
    <property type="entry name" value="Glycogen Phosphorylase B"/>
    <property type="match status" value="2"/>
</dbReference>
<protein>
    <submittedName>
        <fullName evidence="2">Glycosyltransferase family 1 protein</fullName>
    </submittedName>
</protein>
<keyword evidence="3" id="KW-1185">Reference proteome</keyword>
<dbReference type="EMBL" id="NHRJ02000005">
    <property type="protein sequence ID" value="PZE20812.1"/>
    <property type="molecule type" value="Genomic_DNA"/>
</dbReference>
<organism evidence="2 3">
    <name type="scientific">Paenibacillus xerothermodurans</name>
    <dbReference type="NCBI Taxonomy" id="1977292"/>
    <lineage>
        <taxon>Bacteria</taxon>
        <taxon>Bacillati</taxon>
        <taxon>Bacillota</taxon>
        <taxon>Bacilli</taxon>
        <taxon>Bacillales</taxon>
        <taxon>Paenibacillaceae</taxon>
        <taxon>Paenibacillus</taxon>
    </lineage>
</organism>
<feature type="domain" description="Glycosyl transferase family 1" evidence="1">
    <location>
        <begin position="175"/>
        <end position="327"/>
    </location>
</feature>
<dbReference type="RefSeq" id="WP_089200183.1">
    <property type="nucleotide sequence ID" value="NZ_NHRJ02000005.1"/>
</dbReference>
<dbReference type="CDD" id="cd03801">
    <property type="entry name" value="GT4_PimA-like"/>
    <property type="match status" value="1"/>
</dbReference>
<evidence type="ECO:0000259" key="1">
    <source>
        <dbReference type="Pfam" id="PF00534"/>
    </source>
</evidence>
<dbReference type="PANTHER" id="PTHR12526:SF635">
    <property type="entry name" value="GLYCOSYL TRANSFERASE GROUP 1"/>
    <property type="match status" value="1"/>
</dbReference>
<dbReference type="InterPro" id="IPR001296">
    <property type="entry name" value="Glyco_trans_1"/>
</dbReference>
<dbReference type="AlphaFoldDB" id="A0A2W1NZ71"/>
<accession>A0A2W1NZ71</accession>
<evidence type="ECO:0000313" key="3">
    <source>
        <dbReference type="Proteomes" id="UP000214746"/>
    </source>
</evidence>
<dbReference type="GO" id="GO:0016757">
    <property type="term" value="F:glycosyltransferase activity"/>
    <property type="evidence" value="ECO:0007669"/>
    <property type="project" value="InterPro"/>
</dbReference>
<dbReference type="Proteomes" id="UP000214746">
    <property type="component" value="Unassembled WGS sequence"/>
</dbReference>
<dbReference type="Pfam" id="PF00534">
    <property type="entry name" value="Glycos_transf_1"/>
    <property type="match status" value="1"/>
</dbReference>